<dbReference type="Pfam" id="PF23635">
    <property type="entry name" value="Beta-prop_AT5G49610-like"/>
    <property type="match status" value="1"/>
</dbReference>
<name>A0ABC9CM02_9POAL</name>
<evidence type="ECO:0000313" key="3">
    <source>
        <dbReference type="EMBL" id="CAL5022502.1"/>
    </source>
</evidence>
<accession>A0ABC9CM02</accession>
<dbReference type="InterPro" id="IPR001810">
    <property type="entry name" value="F-box_dom"/>
</dbReference>
<reference evidence="3" key="1">
    <citation type="submission" date="2024-10" db="EMBL/GenBank/DDBJ databases">
        <authorList>
            <person name="Ryan C."/>
        </authorList>
    </citation>
    <scope>NUCLEOTIDE SEQUENCE [LARGE SCALE GENOMIC DNA]</scope>
</reference>
<dbReference type="SUPFAM" id="SSF81383">
    <property type="entry name" value="F-box domain"/>
    <property type="match status" value="1"/>
</dbReference>
<sequence>MEAKGEVEISAVSVVLGDCDLLAEIFLLLAFPTDLVRAAAVCRRWLRAASDPAFLRRFRDTNPPRLLGFYLTTFSTNSTNQFGVDFIPMLPQPPELAAVVRRGGFGLDFYGSRSTRVMDCLNGRAIVYLFRDGDFTYGEHNPLHPARGLLTFPRLPMMDDRKHYIFRDFLSKECGNGLSYFWFELDYSGNEEKTTAHVYKLQGDAWIMQTSATTQISGLHSSMLYALSFFLVDDKIYMGITVHSILVLDLTSSTFSAIEYPDTVAFDGEIMLSRADGSGVCLVNVNELQLRVWLHRGCDGSMGDWLLDNTICLRDFCADLKISNSTTENDDEDDEDDAFIHAVGDNAEFVFLQVYGCVLYLDVRSSAVQKVYGPTQSNTRLSSTHPFVMPWPPILSCAAGMRSC</sequence>
<evidence type="ECO:0008006" key="5">
    <source>
        <dbReference type="Google" id="ProtNLM"/>
    </source>
</evidence>
<dbReference type="InterPro" id="IPR036047">
    <property type="entry name" value="F-box-like_dom_sf"/>
</dbReference>
<dbReference type="PANTHER" id="PTHR33207">
    <property type="entry name" value="F-BOX DOMAIN CONTAINING PROTEIN-RELATED"/>
    <property type="match status" value="1"/>
</dbReference>
<keyword evidence="4" id="KW-1185">Reference proteome</keyword>
<evidence type="ECO:0000313" key="4">
    <source>
        <dbReference type="Proteomes" id="UP001497457"/>
    </source>
</evidence>
<dbReference type="Proteomes" id="UP001497457">
    <property type="component" value="Chromosome 3rd"/>
</dbReference>
<organism evidence="3 4">
    <name type="scientific">Urochloa decumbens</name>
    <dbReference type="NCBI Taxonomy" id="240449"/>
    <lineage>
        <taxon>Eukaryota</taxon>
        <taxon>Viridiplantae</taxon>
        <taxon>Streptophyta</taxon>
        <taxon>Embryophyta</taxon>
        <taxon>Tracheophyta</taxon>
        <taxon>Spermatophyta</taxon>
        <taxon>Magnoliopsida</taxon>
        <taxon>Liliopsida</taxon>
        <taxon>Poales</taxon>
        <taxon>Poaceae</taxon>
        <taxon>PACMAD clade</taxon>
        <taxon>Panicoideae</taxon>
        <taxon>Panicodae</taxon>
        <taxon>Paniceae</taxon>
        <taxon>Melinidinae</taxon>
        <taxon>Urochloa</taxon>
    </lineage>
</organism>
<gene>
    <name evidence="3" type="ORF">URODEC1_LOCUS76505</name>
</gene>
<feature type="domain" description="F-box" evidence="1">
    <location>
        <begin position="20"/>
        <end position="57"/>
    </location>
</feature>
<protein>
    <recommendedName>
        <fullName evidence="5">F-box domain-containing protein</fullName>
    </recommendedName>
</protein>
<proteinExistence type="predicted"/>
<dbReference type="EMBL" id="OZ075113">
    <property type="protein sequence ID" value="CAL5022502.1"/>
    <property type="molecule type" value="Genomic_DNA"/>
</dbReference>
<feature type="domain" description="F-box protein AT5G49610-like beta-propeller" evidence="2">
    <location>
        <begin position="116"/>
        <end position="394"/>
    </location>
</feature>
<dbReference type="InterPro" id="IPR056594">
    <property type="entry name" value="AT5G49610-like_b-prop"/>
</dbReference>
<evidence type="ECO:0000259" key="2">
    <source>
        <dbReference type="Pfam" id="PF23635"/>
    </source>
</evidence>
<dbReference type="AlphaFoldDB" id="A0ABC9CM02"/>
<evidence type="ECO:0000259" key="1">
    <source>
        <dbReference type="Pfam" id="PF12937"/>
    </source>
</evidence>
<dbReference type="Gene3D" id="1.20.1280.50">
    <property type="match status" value="1"/>
</dbReference>
<dbReference type="Pfam" id="PF12937">
    <property type="entry name" value="F-box-like"/>
    <property type="match status" value="1"/>
</dbReference>